<protein>
    <recommendedName>
        <fullName evidence="1">Right handed beta helix domain-containing protein</fullName>
    </recommendedName>
</protein>
<dbReference type="AlphaFoldDB" id="A0A916JBH4"/>
<gene>
    <name evidence="2" type="ORF">DYBT9275_02244</name>
</gene>
<dbReference type="Gene3D" id="2.160.20.10">
    <property type="entry name" value="Single-stranded right-handed beta-helix, Pectin lyase-like"/>
    <property type="match status" value="2"/>
</dbReference>
<dbReference type="InterPro" id="IPR011050">
    <property type="entry name" value="Pectin_lyase_fold/virulence"/>
</dbReference>
<dbReference type="InterPro" id="IPR012334">
    <property type="entry name" value="Pectin_lyas_fold"/>
</dbReference>
<feature type="domain" description="Right handed beta helix" evidence="1">
    <location>
        <begin position="360"/>
        <end position="436"/>
    </location>
</feature>
<dbReference type="InterPro" id="IPR006626">
    <property type="entry name" value="PbH1"/>
</dbReference>
<reference evidence="2" key="1">
    <citation type="submission" date="2021-04" db="EMBL/GenBank/DDBJ databases">
        <authorList>
            <person name="Rodrigo-Torres L."/>
            <person name="Arahal R. D."/>
            <person name="Lucena T."/>
        </authorList>
    </citation>
    <scope>NUCLEOTIDE SEQUENCE</scope>
    <source>
        <strain evidence="2">CECT 9275</strain>
    </source>
</reference>
<evidence type="ECO:0000313" key="3">
    <source>
        <dbReference type="Proteomes" id="UP000680038"/>
    </source>
</evidence>
<comment type="caution">
    <text evidence="2">The sequence shown here is derived from an EMBL/GenBank/DDBJ whole genome shotgun (WGS) entry which is preliminary data.</text>
</comment>
<dbReference type="SMART" id="SM00710">
    <property type="entry name" value="PbH1"/>
    <property type="match status" value="5"/>
</dbReference>
<dbReference type="SUPFAM" id="SSF51126">
    <property type="entry name" value="Pectin lyase-like"/>
    <property type="match status" value="1"/>
</dbReference>
<feature type="domain" description="Right handed beta helix" evidence="1">
    <location>
        <begin position="464"/>
        <end position="600"/>
    </location>
</feature>
<dbReference type="PANTHER" id="PTHR36453:SF1">
    <property type="entry name" value="RIGHT HANDED BETA HELIX DOMAIN-CONTAINING PROTEIN"/>
    <property type="match status" value="1"/>
</dbReference>
<sequence>MQCTGIYILYRNELFKEPPFGLVCELIRIYPMKEKPLLLLLLCFGLWLSQDTFAGNSRIAAGKWEDREIVLYVSPKGSDSGEGTKKSPLKTLEGARQRVRKLRTVNRDRPVKVFVGGGVYALEKPVLFAAEDSGSENAPVVYEAEKNQQPVFSGSRKLKSWKVLQNKEMLKKLDPAVNGKVYVTDLREAGISEFGDATDLGLRPELFLSGQVQTLARWPNTGLTKAGKVMGKTALPATYVAKRGTKEGDFEYLDQRQDRWALESDVRLGGYWYWDWSEEFQKVSHIDTLEKGIHIREPYHGYGYKDSLRYFGLNLFCEIDTPGEWYLDRLTGLLYWYPPTGVNPSRAEVSLSVFSAPFMIEMQHCTNLSLRGLAFEEGRGSAIRIRQSNNCLISDCRVERFGKDGIHVEEGSGIGIAGCLLRTLGCGGMKVKGGDRKTLVPAGHFVEHTVVENFSLFKRTYQPAVYIEGCGMRLSHNRFRYSSSSAVRLEGNDIVLEYNQVSHVVNESDDQGGLDVFYNPGYRGNIVRYNHWAHIAGGTRHGAAGVRLDDMISGFTIYGNIFEQCGARDFGAVQIHGGKDNRVENNLFFKCPAGVSFSTWGTKRWLETLDSPVIQKKLYEEVDIRSELYQTRYPDLKGIRDNADVNTVVNNLLVDCEKVFFRDKAIQIQSNNTSVKSDGKELGTFCDSGYLKATGLQPIPYAEMGPKGNRWVID</sequence>
<accession>A0A916JBH4</accession>
<evidence type="ECO:0000313" key="2">
    <source>
        <dbReference type="EMBL" id="CAG4999511.1"/>
    </source>
</evidence>
<dbReference type="PANTHER" id="PTHR36453">
    <property type="entry name" value="SECRETED PROTEIN-RELATED"/>
    <property type="match status" value="1"/>
</dbReference>
<name>A0A916JBH4_9BACT</name>
<dbReference type="Proteomes" id="UP000680038">
    <property type="component" value="Unassembled WGS sequence"/>
</dbReference>
<organism evidence="2 3">
    <name type="scientific">Dyadobacter helix</name>
    <dbReference type="NCBI Taxonomy" id="2822344"/>
    <lineage>
        <taxon>Bacteria</taxon>
        <taxon>Pseudomonadati</taxon>
        <taxon>Bacteroidota</taxon>
        <taxon>Cytophagia</taxon>
        <taxon>Cytophagales</taxon>
        <taxon>Spirosomataceae</taxon>
        <taxon>Dyadobacter</taxon>
    </lineage>
</organism>
<dbReference type="EMBL" id="CAJRAF010000002">
    <property type="protein sequence ID" value="CAG4999511.1"/>
    <property type="molecule type" value="Genomic_DNA"/>
</dbReference>
<dbReference type="InterPro" id="IPR039448">
    <property type="entry name" value="Beta_helix"/>
</dbReference>
<proteinExistence type="predicted"/>
<dbReference type="Pfam" id="PF13229">
    <property type="entry name" value="Beta_helix"/>
    <property type="match status" value="2"/>
</dbReference>
<evidence type="ECO:0000259" key="1">
    <source>
        <dbReference type="Pfam" id="PF13229"/>
    </source>
</evidence>
<keyword evidence="3" id="KW-1185">Reference proteome</keyword>